<keyword evidence="2" id="KW-1185">Reference proteome</keyword>
<name>A0A4C1Y3A2_EUMVA</name>
<dbReference type="OrthoDB" id="4327074at2759"/>
<organism evidence="1 2">
    <name type="scientific">Eumeta variegata</name>
    <name type="common">Bagworm moth</name>
    <name type="synonym">Eumeta japonica</name>
    <dbReference type="NCBI Taxonomy" id="151549"/>
    <lineage>
        <taxon>Eukaryota</taxon>
        <taxon>Metazoa</taxon>
        <taxon>Ecdysozoa</taxon>
        <taxon>Arthropoda</taxon>
        <taxon>Hexapoda</taxon>
        <taxon>Insecta</taxon>
        <taxon>Pterygota</taxon>
        <taxon>Neoptera</taxon>
        <taxon>Endopterygota</taxon>
        <taxon>Lepidoptera</taxon>
        <taxon>Glossata</taxon>
        <taxon>Ditrysia</taxon>
        <taxon>Tineoidea</taxon>
        <taxon>Psychidae</taxon>
        <taxon>Oiketicinae</taxon>
        <taxon>Eumeta</taxon>
    </lineage>
</organism>
<gene>
    <name evidence="1" type="ORF">EVAR_39603_1</name>
</gene>
<sequence>MIVLHPASVIDWCAPRRPARASDARRPGASIRPPSLPSYIPPFADLPPLLFDWANEAGDRSEHVSQWCDVPRALLSCTGDHIEFWYPKMPKVHVRKTSREQSDLSRYKDAYEEFKVGDLLRKAADKHRIYHCSVLRYLRKRHALSHYIQRTDPETSGFIAP</sequence>
<proteinExistence type="predicted"/>
<reference evidence="1 2" key="1">
    <citation type="journal article" date="2019" name="Commun. Biol.">
        <title>The bagworm genome reveals a unique fibroin gene that provides high tensile strength.</title>
        <authorList>
            <person name="Kono N."/>
            <person name="Nakamura H."/>
            <person name="Ohtoshi R."/>
            <person name="Tomita M."/>
            <person name="Numata K."/>
            <person name="Arakawa K."/>
        </authorList>
    </citation>
    <scope>NUCLEOTIDE SEQUENCE [LARGE SCALE GENOMIC DNA]</scope>
</reference>
<dbReference type="Proteomes" id="UP000299102">
    <property type="component" value="Unassembled WGS sequence"/>
</dbReference>
<evidence type="ECO:0000313" key="2">
    <source>
        <dbReference type="Proteomes" id="UP000299102"/>
    </source>
</evidence>
<dbReference type="EMBL" id="BGZK01001059">
    <property type="protein sequence ID" value="GBP70020.1"/>
    <property type="molecule type" value="Genomic_DNA"/>
</dbReference>
<accession>A0A4C1Y3A2</accession>
<protein>
    <submittedName>
        <fullName evidence="1">Uncharacterized protein</fullName>
    </submittedName>
</protein>
<evidence type="ECO:0000313" key="1">
    <source>
        <dbReference type="EMBL" id="GBP70020.1"/>
    </source>
</evidence>
<dbReference type="AlphaFoldDB" id="A0A4C1Y3A2"/>
<comment type="caution">
    <text evidence="1">The sequence shown here is derived from an EMBL/GenBank/DDBJ whole genome shotgun (WGS) entry which is preliminary data.</text>
</comment>